<sequence>MKNLKRGNRLGRWLAHQKMEALCTLVELLARLLGRKKWKKSWDRFIRISQAYRSSLPLESQDRPLTQEENDNLWQQSACESIRGSIYSLTEKAYQKKKSWYCDSSSSSFDSGGIERKYLQWRIRYLISMSSLML</sequence>
<dbReference type="EMBL" id="JACXVP010000003">
    <property type="protein sequence ID" value="KAG5615746.1"/>
    <property type="molecule type" value="Genomic_DNA"/>
</dbReference>
<accession>A0A9J5ZUT5</accession>
<comment type="caution">
    <text evidence="1">The sequence shown here is derived from an EMBL/GenBank/DDBJ whole genome shotgun (WGS) entry which is preliminary data.</text>
</comment>
<gene>
    <name evidence="1" type="ORF">H5410_015570</name>
</gene>
<name>A0A9J5ZUT5_SOLCO</name>
<keyword evidence="2" id="KW-1185">Reference proteome</keyword>
<evidence type="ECO:0000313" key="2">
    <source>
        <dbReference type="Proteomes" id="UP000824120"/>
    </source>
</evidence>
<dbReference type="AlphaFoldDB" id="A0A9J5ZUT5"/>
<protein>
    <submittedName>
        <fullName evidence="1">Uncharacterized protein</fullName>
    </submittedName>
</protein>
<reference evidence="1 2" key="1">
    <citation type="submission" date="2020-09" db="EMBL/GenBank/DDBJ databases">
        <title>De no assembly of potato wild relative species, Solanum commersonii.</title>
        <authorList>
            <person name="Cho K."/>
        </authorList>
    </citation>
    <scope>NUCLEOTIDE SEQUENCE [LARGE SCALE GENOMIC DNA]</scope>
    <source>
        <strain evidence="1">LZ3.2</strain>
        <tissue evidence="1">Leaf</tissue>
    </source>
</reference>
<dbReference type="Proteomes" id="UP000824120">
    <property type="component" value="Chromosome 3"/>
</dbReference>
<evidence type="ECO:0000313" key="1">
    <source>
        <dbReference type="EMBL" id="KAG5615746.1"/>
    </source>
</evidence>
<proteinExistence type="predicted"/>
<organism evidence="1 2">
    <name type="scientific">Solanum commersonii</name>
    <name type="common">Commerson's wild potato</name>
    <name type="synonym">Commerson's nightshade</name>
    <dbReference type="NCBI Taxonomy" id="4109"/>
    <lineage>
        <taxon>Eukaryota</taxon>
        <taxon>Viridiplantae</taxon>
        <taxon>Streptophyta</taxon>
        <taxon>Embryophyta</taxon>
        <taxon>Tracheophyta</taxon>
        <taxon>Spermatophyta</taxon>
        <taxon>Magnoliopsida</taxon>
        <taxon>eudicotyledons</taxon>
        <taxon>Gunneridae</taxon>
        <taxon>Pentapetalae</taxon>
        <taxon>asterids</taxon>
        <taxon>lamiids</taxon>
        <taxon>Solanales</taxon>
        <taxon>Solanaceae</taxon>
        <taxon>Solanoideae</taxon>
        <taxon>Solaneae</taxon>
        <taxon>Solanum</taxon>
    </lineage>
</organism>